<dbReference type="GO" id="GO:0005886">
    <property type="term" value="C:plasma membrane"/>
    <property type="evidence" value="ECO:0007669"/>
    <property type="project" value="UniProtKB-SubCell"/>
</dbReference>
<proteinExistence type="inferred from homology"/>
<keyword evidence="4 8" id="KW-1003">Cell membrane</keyword>
<dbReference type="EMBL" id="CP117683">
    <property type="protein sequence ID" value="WDC92629.1"/>
    <property type="molecule type" value="Genomic_DNA"/>
</dbReference>
<dbReference type="Gene3D" id="1.20.1720.10">
    <property type="entry name" value="Multidrug resistance protein D"/>
    <property type="match status" value="1"/>
</dbReference>
<feature type="transmembrane region" description="Helical" evidence="8">
    <location>
        <begin position="256"/>
        <end position="276"/>
    </location>
</feature>
<dbReference type="Proteomes" id="UP001215533">
    <property type="component" value="Chromosome"/>
</dbReference>
<dbReference type="PROSITE" id="PS00216">
    <property type="entry name" value="SUGAR_TRANSPORT_1"/>
    <property type="match status" value="1"/>
</dbReference>
<comment type="subcellular location">
    <subcellularLocation>
        <location evidence="1 8">Cell membrane</location>
        <topology evidence="1 8">Multi-pass membrane protein</topology>
    </subcellularLocation>
</comment>
<dbReference type="InterPro" id="IPR005829">
    <property type="entry name" value="Sugar_transporter_CS"/>
</dbReference>
<evidence type="ECO:0000256" key="8">
    <source>
        <dbReference type="RuleBase" id="RU365088"/>
    </source>
</evidence>
<dbReference type="GO" id="GO:0042910">
    <property type="term" value="F:xenobiotic transmembrane transporter activity"/>
    <property type="evidence" value="ECO:0007669"/>
    <property type="project" value="InterPro"/>
</dbReference>
<gene>
    <name evidence="10" type="ORF">PSR33_03935</name>
</gene>
<sequence>MNMVLTKKRTLWLSVLLGSLSAYGPLLVDMYLPAFPIMEADFHSSASMIQLSLTMCLAGLAIGPIFMGAWSDRVGRKKPLVIGTALAFTACLLSLVTHNIWLFFLLRFIQGLASSAGQVITRAVAKDLFDGKQLTKFIALLMAINGVFPIISPLIGSALLRFTSWEGIFGFLGIVGLLLLLGIILGFKETHTVSTSAQSAQQSRLGIQAIFKDRPFILFVLIQGLVYGAMFCYISGSSFMLQNVFSLSKSTFSLIYGINGIGIILMAEMSTILIHWFDELQQLKIGLIGGLIGAICVLISGFGSNRLWLALIGLFLVVATLGLINAIVTSLALQRQGQHAGIASSVLGLGMYVFGIFLSPLVGVMGSYTYLPLAVLILLCEIGALILYQRVIHMVRQ</sequence>
<evidence type="ECO:0000256" key="6">
    <source>
        <dbReference type="ARBA" id="ARBA00022989"/>
    </source>
</evidence>
<evidence type="ECO:0000256" key="3">
    <source>
        <dbReference type="ARBA" id="ARBA00022448"/>
    </source>
</evidence>
<keyword evidence="5 8" id="KW-0812">Transmembrane</keyword>
<protein>
    <recommendedName>
        <fullName evidence="8">Bcr/CflA family efflux transporter</fullName>
    </recommendedName>
</protein>
<dbReference type="PANTHER" id="PTHR23502:SF132">
    <property type="entry name" value="POLYAMINE TRANSPORTER 2-RELATED"/>
    <property type="match status" value="1"/>
</dbReference>
<accession>A0AAJ5RM45</accession>
<dbReference type="InterPro" id="IPR011701">
    <property type="entry name" value="MFS"/>
</dbReference>
<dbReference type="SUPFAM" id="SSF103473">
    <property type="entry name" value="MFS general substrate transporter"/>
    <property type="match status" value="1"/>
</dbReference>
<comment type="similarity">
    <text evidence="2 8">Belongs to the major facilitator superfamily. Bcr/CmlA family.</text>
</comment>
<feature type="transmembrane region" description="Helical" evidence="8">
    <location>
        <begin position="216"/>
        <end position="236"/>
    </location>
</feature>
<evidence type="ECO:0000256" key="4">
    <source>
        <dbReference type="ARBA" id="ARBA00022475"/>
    </source>
</evidence>
<dbReference type="PANTHER" id="PTHR23502">
    <property type="entry name" value="MAJOR FACILITATOR SUPERFAMILY"/>
    <property type="match status" value="1"/>
</dbReference>
<feature type="transmembrane region" description="Helical" evidence="8">
    <location>
        <begin position="168"/>
        <end position="187"/>
    </location>
</feature>
<comment type="caution">
    <text evidence="8">Lacks conserved residue(s) required for the propagation of feature annotation.</text>
</comment>
<dbReference type="InterPro" id="IPR036259">
    <property type="entry name" value="MFS_trans_sf"/>
</dbReference>
<dbReference type="NCBIfam" id="TIGR00710">
    <property type="entry name" value="efflux_Bcr_CflA"/>
    <property type="match status" value="1"/>
</dbReference>
<feature type="transmembrane region" description="Helical" evidence="8">
    <location>
        <begin position="308"/>
        <end position="328"/>
    </location>
</feature>
<dbReference type="GO" id="GO:1990961">
    <property type="term" value="P:xenobiotic detoxification by transmembrane export across the plasma membrane"/>
    <property type="evidence" value="ECO:0007669"/>
    <property type="project" value="InterPro"/>
</dbReference>
<keyword evidence="7 8" id="KW-0472">Membrane</keyword>
<feature type="transmembrane region" description="Helical" evidence="8">
    <location>
        <begin position="102"/>
        <end position="125"/>
    </location>
</feature>
<feature type="transmembrane region" description="Helical" evidence="8">
    <location>
        <begin position="283"/>
        <end position="302"/>
    </location>
</feature>
<dbReference type="InterPro" id="IPR020846">
    <property type="entry name" value="MFS_dom"/>
</dbReference>
<evidence type="ECO:0000256" key="1">
    <source>
        <dbReference type="ARBA" id="ARBA00004651"/>
    </source>
</evidence>
<dbReference type="InterPro" id="IPR004812">
    <property type="entry name" value="Efflux_drug-R_Bcr/CmlA"/>
</dbReference>
<feature type="transmembrane region" description="Helical" evidence="8">
    <location>
        <begin position="340"/>
        <end position="362"/>
    </location>
</feature>
<evidence type="ECO:0000256" key="7">
    <source>
        <dbReference type="ARBA" id="ARBA00023136"/>
    </source>
</evidence>
<evidence type="ECO:0000259" key="9">
    <source>
        <dbReference type="PROSITE" id="PS50850"/>
    </source>
</evidence>
<dbReference type="AlphaFoldDB" id="A0AAJ5RM45"/>
<feature type="transmembrane region" description="Helical" evidence="8">
    <location>
        <begin position="368"/>
        <end position="388"/>
    </location>
</feature>
<feature type="transmembrane region" description="Helical" evidence="8">
    <location>
        <begin position="79"/>
        <end position="96"/>
    </location>
</feature>
<evidence type="ECO:0000256" key="2">
    <source>
        <dbReference type="ARBA" id="ARBA00006236"/>
    </source>
</evidence>
<reference evidence="10" key="1">
    <citation type="submission" date="2023-02" db="EMBL/GenBank/DDBJ databases">
        <title>Complete genome sequence of Lactobacillus curvatus CACC879 isolated from Pig feces.</title>
        <authorList>
            <person name="Park S."/>
            <person name="Park M.A."/>
            <person name="Kim D.-H."/>
            <person name="Kim Y."/>
        </authorList>
    </citation>
    <scope>NUCLEOTIDE SEQUENCE</scope>
    <source>
        <strain evidence="10">CACC879</strain>
    </source>
</reference>
<evidence type="ECO:0000313" key="10">
    <source>
        <dbReference type="EMBL" id="WDC92629.1"/>
    </source>
</evidence>
<dbReference type="Pfam" id="PF07690">
    <property type="entry name" value="MFS_1"/>
    <property type="match status" value="1"/>
</dbReference>
<keyword evidence="3 8" id="KW-0813">Transport</keyword>
<feature type="domain" description="Major facilitator superfamily (MFS) profile" evidence="9">
    <location>
        <begin position="10"/>
        <end position="392"/>
    </location>
</feature>
<evidence type="ECO:0000313" key="11">
    <source>
        <dbReference type="Proteomes" id="UP001215533"/>
    </source>
</evidence>
<dbReference type="CDD" id="cd17320">
    <property type="entry name" value="MFS_MdfA_MDR_like"/>
    <property type="match status" value="1"/>
</dbReference>
<name>A0AAJ5RM45_LATCU</name>
<keyword evidence="6 8" id="KW-1133">Transmembrane helix</keyword>
<feature type="transmembrane region" description="Helical" evidence="8">
    <location>
        <begin position="46"/>
        <end position="67"/>
    </location>
</feature>
<dbReference type="PROSITE" id="PS50850">
    <property type="entry name" value="MFS"/>
    <property type="match status" value="1"/>
</dbReference>
<feature type="transmembrane region" description="Helical" evidence="8">
    <location>
        <begin position="137"/>
        <end position="162"/>
    </location>
</feature>
<evidence type="ECO:0000256" key="5">
    <source>
        <dbReference type="ARBA" id="ARBA00022692"/>
    </source>
</evidence>
<organism evidence="10 11">
    <name type="scientific">Latilactobacillus curvatus</name>
    <name type="common">Lactobacillus curvatus</name>
    <dbReference type="NCBI Taxonomy" id="28038"/>
    <lineage>
        <taxon>Bacteria</taxon>
        <taxon>Bacillati</taxon>
        <taxon>Bacillota</taxon>
        <taxon>Bacilli</taxon>
        <taxon>Lactobacillales</taxon>
        <taxon>Lactobacillaceae</taxon>
        <taxon>Latilactobacillus</taxon>
    </lineage>
</organism>